<dbReference type="AlphaFoldDB" id="A0A0D6LQK8"/>
<proteinExistence type="predicted"/>
<evidence type="ECO:0000256" key="1">
    <source>
        <dbReference type="SAM" id="MobiDB-lite"/>
    </source>
</evidence>
<reference evidence="2 3" key="1">
    <citation type="submission" date="2013-05" db="EMBL/GenBank/DDBJ databases">
        <title>Draft genome of the parasitic nematode Anyclostoma ceylanicum.</title>
        <authorList>
            <person name="Mitreva M."/>
        </authorList>
    </citation>
    <scope>NUCLEOTIDE SEQUENCE [LARGE SCALE GENOMIC DNA]</scope>
</reference>
<dbReference type="Proteomes" id="UP000054495">
    <property type="component" value="Unassembled WGS sequence"/>
</dbReference>
<accession>A0A0D6LQK8</accession>
<protein>
    <submittedName>
        <fullName evidence="2">Uncharacterized protein</fullName>
    </submittedName>
</protein>
<feature type="region of interest" description="Disordered" evidence="1">
    <location>
        <begin position="35"/>
        <end position="109"/>
    </location>
</feature>
<organism evidence="2 3">
    <name type="scientific">Ancylostoma ceylanicum</name>
    <dbReference type="NCBI Taxonomy" id="53326"/>
    <lineage>
        <taxon>Eukaryota</taxon>
        <taxon>Metazoa</taxon>
        <taxon>Ecdysozoa</taxon>
        <taxon>Nematoda</taxon>
        <taxon>Chromadorea</taxon>
        <taxon>Rhabditida</taxon>
        <taxon>Rhabditina</taxon>
        <taxon>Rhabditomorpha</taxon>
        <taxon>Strongyloidea</taxon>
        <taxon>Ancylostomatidae</taxon>
        <taxon>Ancylostomatinae</taxon>
        <taxon>Ancylostoma</taxon>
    </lineage>
</organism>
<name>A0A0D6LQK8_9BILA</name>
<gene>
    <name evidence="2" type="ORF">ANCCEY_06593</name>
</gene>
<keyword evidence="3" id="KW-1185">Reference proteome</keyword>
<evidence type="ECO:0000313" key="3">
    <source>
        <dbReference type="Proteomes" id="UP000054495"/>
    </source>
</evidence>
<dbReference type="EMBL" id="KE124948">
    <property type="protein sequence ID" value="EPB74320.1"/>
    <property type="molecule type" value="Genomic_DNA"/>
</dbReference>
<evidence type="ECO:0000313" key="2">
    <source>
        <dbReference type="EMBL" id="EPB74320.1"/>
    </source>
</evidence>
<sequence length="161" mass="18435">MGVSGLHEITPKSTKIPTLMSRSLSASCERCLLPSTSRMSSSSPHLQRSISRPRLLHRPQMPRRGEQSSHSCKPFISRSQSRSRSRYESPCANVPSKTTESPGKQWRRKRNKLGGFPLDVGRLVRVYHSTLSRCHVCRHTNSLRRPVTKWSPRFVKNCYCF</sequence>